<evidence type="ECO:0000313" key="1">
    <source>
        <dbReference type="EMBL" id="KWT90996.1"/>
    </source>
</evidence>
<comment type="caution">
    <text evidence="1">The sequence shown here is derived from an EMBL/GenBank/DDBJ whole genome shotgun (WGS) entry which is preliminary data.</text>
</comment>
<dbReference type="Proteomes" id="UP000060487">
    <property type="component" value="Unassembled WGS sequence"/>
</dbReference>
<accession>A0ABR5SH40</accession>
<dbReference type="RefSeq" id="WP_085051723.1">
    <property type="nucleotide sequence ID" value="NZ_LNQR01000034.1"/>
</dbReference>
<gene>
    <name evidence="1" type="ORF">ASN18_1080</name>
</gene>
<reference evidence="1 2" key="1">
    <citation type="submission" date="2015-11" db="EMBL/GenBank/DDBJ databases">
        <authorList>
            <person name="Lin W."/>
        </authorList>
    </citation>
    <scope>NUCLEOTIDE SEQUENCE [LARGE SCALE GENOMIC DNA]</scope>
    <source>
        <strain evidence="1 2">HCH-1</strain>
    </source>
</reference>
<name>A0ABR5SH40_9BACT</name>
<organism evidence="1 2">
    <name type="scientific">Candidatus Magnetominusculus xianensis</name>
    <dbReference type="NCBI Taxonomy" id="1748249"/>
    <lineage>
        <taxon>Bacteria</taxon>
        <taxon>Pseudomonadati</taxon>
        <taxon>Nitrospirota</taxon>
        <taxon>Nitrospiria</taxon>
        <taxon>Nitrospirales</taxon>
        <taxon>Nitrospiraceae</taxon>
        <taxon>Candidatus Magnetominusculus</taxon>
    </lineage>
</organism>
<evidence type="ECO:0008006" key="3">
    <source>
        <dbReference type="Google" id="ProtNLM"/>
    </source>
</evidence>
<protein>
    <recommendedName>
        <fullName evidence="3">Secreted protein</fullName>
    </recommendedName>
</protein>
<dbReference type="EMBL" id="LNQR01000034">
    <property type="protein sequence ID" value="KWT90996.1"/>
    <property type="molecule type" value="Genomic_DNA"/>
</dbReference>
<evidence type="ECO:0000313" key="2">
    <source>
        <dbReference type="Proteomes" id="UP000060487"/>
    </source>
</evidence>
<sequence>MKRSIVYLMIAAVVLTGLFMWGGNQARVYATLGDNVTYTFPFLATHSDKPTYCVVSNLTNDNATIGFQMTSDSAYYTTSATQNANLVSTTAYVYRYQTRQISFAGNSIQLDGSAIGTIPTSIGSTAIYGGMLNLTAQAGGTYNGDSSAMYGAALSPNWSCAQLPIACFQGTTSPKRNLVGYVCSDENTRRSVGGATLNNGDRLSAAAVLTPGFPYQKIYTY</sequence>
<proteinExistence type="predicted"/>
<keyword evidence="2" id="KW-1185">Reference proteome</keyword>